<keyword evidence="2" id="KW-1185">Reference proteome</keyword>
<name>A0ABP0EUC0_9RICK</name>
<dbReference type="EMBL" id="CAWVOK010000034">
    <property type="protein sequence ID" value="CAK8163593.1"/>
    <property type="molecule type" value="Genomic_DNA"/>
</dbReference>
<protein>
    <submittedName>
        <fullName evidence="1">Uncharacterized protein</fullName>
    </submittedName>
</protein>
<sequence>MSICESTTKVSNTNIFILKHKTKNTNSFLLKIKILIKFNQHNSHT</sequence>
<accession>A0ABP0EUC0</accession>
<dbReference type="Proteomes" id="UP001314181">
    <property type="component" value="Unassembled WGS sequence"/>
</dbReference>
<proteinExistence type="predicted"/>
<comment type="caution">
    <text evidence="1">The sequence shown here is derived from an EMBL/GenBank/DDBJ whole genome shotgun (WGS) entry which is preliminary data.</text>
</comment>
<gene>
    <name evidence="1" type="ORF">CAXC1_80051</name>
</gene>
<evidence type="ECO:0000313" key="2">
    <source>
        <dbReference type="Proteomes" id="UP001314181"/>
    </source>
</evidence>
<organism evidence="1 2">
    <name type="scientific">Candidatus Xenohaliotis californiensis</name>
    <dbReference type="NCBI Taxonomy" id="84677"/>
    <lineage>
        <taxon>Bacteria</taxon>
        <taxon>Pseudomonadati</taxon>
        <taxon>Pseudomonadota</taxon>
        <taxon>Alphaproteobacteria</taxon>
        <taxon>Rickettsiales</taxon>
        <taxon>Anaplasmataceae</taxon>
        <taxon>Candidatus Xenohaliotis</taxon>
    </lineage>
</organism>
<reference evidence="1 2" key="1">
    <citation type="submission" date="2024-01" db="EMBL/GenBank/DDBJ databases">
        <authorList>
            <person name="Kunselman E."/>
        </authorList>
    </citation>
    <scope>NUCLEOTIDE SEQUENCE [LARGE SCALE GENOMIC DNA]</scope>
    <source>
        <strain evidence="1">2 abalone samples</strain>
    </source>
</reference>
<evidence type="ECO:0000313" key="1">
    <source>
        <dbReference type="EMBL" id="CAK8163593.1"/>
    </source>
</evidence>